<feature type="transmembrane region" description="Helical" evidence="6">
    <location>
        <begin position="283"/>
        <end position="302"/>
    </location>
</feature>
<feature type="transmembrane region" description="Helical" evidence="6">
    <location>
        <begin position="250"/>
        <end position="276"/>
    </location>
</feature>
<feature type="transmembrane region" description="Helical" evidence="6">
    <location>
        <begin position="15"/>
        <end position="38"/>
    </location>
</feature>
<dbReference type="Proteomes" id="UP000825799">
    <property type="component" value="Chromosome"/>
</dbReference>
<dbReference type="CDD" id="cd06581">
    <property type="entry name" value="TM_PBP1_LivM_like"/>
    <property type="match status" value="1"/>
</dbReference>
<keyword evidence="2" id="KW-1003">Cell membrane</keyword>
<dbReference type="RefSeq" id="WP_220303640.1">
    <property type="nucleotide sequence ID" value="NZ_CP080590.1"/>
</dbReference>
<accession>A0ABX8W903</accession>
<name>A0ABX8W903_9HYPH</name>
<protein>
    <submittedName>
        <fullName evidence="7">Branched-chain amino acid ABC transporter permease</fullName>
    </submittedName>
</protein>
<feature type="transmembrane region" description="Helical" evidence="6">
    <location>
        <begin position="163"/>
        <end position="183"/>
    </location>
</feature>
<keyword evidence="4 6" id="KW-1133">Transmembrane helix</keyword>
<evidence type="ECO:0000256" key="1">
    <source>
        <dbReference type="ARBA" id="ARBA00004651"/>
    </source>
</evidence>
<gene>
    <name evidence="7" type="ORF">K1X15_10935</name>
</gene>
<evidence type="ECO:0000256" key="5">
    <source>
        <dbReference type="ARBA" id="ARBA00023136"/>
    </source>
</evidence>
<comment type="subcellular location">
    <subcellularLocation>
        <location evidence="1">Cell membrane</location>
        <topology evidence="1">Multi-pass membrane protein</topology>
    </subcellularLocation>
</comment>
<evidence type="ECO:0000256" key="3">
    <source>
        <dbReference type="ARBA" id="ARBA00022692"/>
    </source>
</evidence>
<evidence type="ECO:0000313" key="7">
    <source>
        <dbReference type="EMBL" id="QYO75176.1"/>
    </source>
</evidence>
<keyword evidence="8" id="KW-1185">Reference proteome</keyword>
<evidence type="ECO:0000256" key="4">
    <source>
        <dbReference type="ARBA" id="ARBA00022989"/>
    </source>
</evidence>
<dbReference type="Pfam" id="PF02653">
    <property type="entry name" value="BPD_transp_2"/>
    <property type="match status" value="1"/>
</dbReference>
<dbReference type="InterPro" id="IPR043428">
    <property type="entry name" value="LivM-like"/>
</dbReference>
<feature type="transmembrane region" description="Helical" evidence="6">
    <location>
        <begin position="45"/>
        <end position="71"/>
    </location>
</feature>
<keyword evidence="5 6" id="KW-0472">Membrane</keyword>
<reference evidence="7 8" key="1">
    <citation type="submission" date="2021-08" db="EMBL/GenBank/DDBJ databases">
        <title>Devosia salina sp. nov., isolated from the South China Sea sediment.</title>
        <authorList>
            <person name="Zhou Z."/>
        </authorList>
    </citation>
    <scope>NUCLEOTIDE SEQUENCE [LARGE SCALE GENOMIC DNA]</scope>
    <source>
        <strain evidence="7 8">SCS-3</strain>
    </source>
</reference>
<organism evidence="7 8">
    <name type="scientific">Devosia salina</name>
    <dbReference type="NCBI Taxonomy" id="2860336"/>
    <lineage>
        <taxon>Bacteria</taxon>
        <taxon>Pseudomonadati</taxon>
        <taxon>Pseudomonadota</taxon>
        <taxon>Alphaproteobacteria</taxon>
        <taxon>Hyphomicrobiales</taxon>
        <taxon>Devosiaceae</taxon>
        <taxon>Devosia</taxon>
    </lineage>
</organism>
<proteinExistence type="predicted"/>
<evidence type="ECO:0000256" key="2">
    <source>
        <dbReference type="ARBA" id="ARBA00022475"/>
    </source>
</evidence>
<evidence type="ECO:0000256" key="6">
    <source>
        <dbReference type="SAM" id="Phobius"/>
    </source>
</evidence>
<dbReference type="PANTHER" id="PTHR30482">
    <property type="entry name" value="HIGH-AFFINITY BRANCHED-CHAIN AMINO ACID TRANSPORT SYSTEM PERMEASE"/>
    <property type="match status" value="1"/>
</dbReference>
<feature type="transmembrane region" description="Helical" evidence="6">
    <location>
        <begin position="91"/>
        <end position="113"/>
    </location>
</feature>
<dbReference type="PANTHER" id="PTHR30482:SF17">
    <property type="entry name" value="ABC TRANSPORTER ATP-BINDING PROTEIN"/>
    <property type="match status" value="1"/>
</dbReference>
<feature type="transmembrane region" description="Helical" evidence="6">
    <location>
        <begin position="120"/>
        <end position="143"/>
    </location>
</feature>
<feature type="transmembrane region" description="Helical" evidence="6">
    <location>
        <begin position="214"/>
        <end position="238"/>
    </location>
</feature>
<dbReference type="InterPro" id="IPR001851">
    <property type="entry name" value="ABC_transp_permease"/>
</dbReference>
<evidence type="ECO:0000313" key="8">
    <source>
        <dbReference type="Proteomes" id="UP000825799"/>
    </source>
</evidence>
<keyword evidence="3 6" id="KW-0812">Transmembrane</keyword>
<sequence length="331" mass="35287">MNTFIIERWTQSGRLAVGAAALVLLVLALLPVLASGLVIDKLTTLFIYILVAVMWNLLAGYAGLVSVGQQAFFGVGGYLALRLVDAGMPPYLALVVGAAGAGLVAIPISTFALRLKGGEFAIAMWVIAEVLRIVVMFDPLVQGETGTSLLALNAFDPQMRRNLNYWLGLGALALMLGATFWLLRSRIGAAAQAIRDDEDAAASIGIDVMRIKQIIFVLAAFGCALAGTVWLASAITFLPRTNFGVQWTVFMLFMVLVGGLRTFEGPIIGAVIFFLLQEVFGNLGVWYLAGLGLVAVAFALYLPDGLWGFWRRRTGIDGLSSGVVLKAPTGS</sequence>
<dbReference type="EMBL" id="CP080590">
    <property type="protein sequence ID" value="QYO75176.1"/>
    <property type="molecule type" value="Genomic_DNA"/>
</dbReference>